<evidence type="ECO:0000313" key="4">
    <source>
        <dbReference type="Proteomes" id="UP001596203"/>
    </source>
</evidence>
<feature type="region of interest" description="Disordered" evidence="1">
    <location>
        <begin position="18"/>
        <end position="116"/>
    </location>
</feature>
<evidence type="ECO:0000313" key="3">
    <source>
        <dbReference type="EMBL" id="MFC6019427.1"/>
    </source>
</evidence>
<keyword evidence="2" id="KW-0732">Signal</keyword>
<evidence type="ECO:0008006" key="5">
    <source>
        <dbReference type="Google" id="ProtNLM"/>
    </source>
</evidence>
<organism evidence="3 4">
    <name type="scientific">Plantactinospora solaniradicis</name>
    <dbReference type="NCBI Taxonomy" id="1723736"/>
    <lineage>
        <taxon>Bacteria</taxon>
        <taxon>Bacillati</taxon>
        <taxon>Actinomycetota</taxon>
        <taxon>Actinomycetes</taxon>
        <taxon>Micromonosporales</taxon>
        <taxon>Micromonosporaceae</taxon>
        <taxon>Plantactinospora</taxon>
    </lineage>
</organism>
<dbReference type="RefSeq" id="WP_377425367.1">
    <property type="nucleotide sequence ID" value="NZ_JBHSPR010000020.1"/>
</dbReference>
<protein>
    <recommendedName>
        <fullName evidence="5">DUF3558 domain-containing protein</fullName>
    </recommendedName>
</protein>
<keyword evidence="4" id="KW-1185">Reference proteome</keyword>
<evidence type="ECO:0000256" key="2">
    <source>
        <dbReference type="SAM" id="SignalP"/>
    </source>
</evidence>
<feature type="signal peptide" evidence="2">
    <location>
        <begin position="1"/>
        <end position="16"/>
    </location>
</feature>
<gene>
    <name evidence="3" type="ORF">ACFP2T_24865</name>
</gene>
<evidence type="ECO:0000256" key="1">
    <source>
        <dbReference type="SAM" id="MobiDB-lite"/>
    </source>
</evidence>
<accession>A0ABW1KC92</accession>
<reference evidence="4" key="1">
    <citation type="journal article" date="2019" name="Int. J. Syst. Evol. Microbiol.">
        <title>The Global Catalogue of Microorganisms (GCM) 10K type strain sequencing project: providing services to taxonomists for standard genome sequencing and annotation.</title>
        <authorList>
            <consortium name="The Broad Institute Genomics Platform"/>
            <consortium name="The Broad Institute Genome Sequencing Center for Infectious Disease"/>
            <person name="Wu L."/>
            <person name="Ma J."/>
        </authorList>
    </citation>
    <scope>NUCLEOTIDE SEQUENCE [LARGE SCALE GENOMIC DNA]</scope>
    <source>
        <strain evidence="4">ZS-35-S2</strain>
    </source>
</reference>
<name>A0ABW1KC92_9ACTN</name>
<feature type="chain" id="PRO_5046360654" description="DUF3558 domain-containing protein" evidence="2">
    <location>
        <begin position="17"/>
        <end position="463"/>
    </location>
</feature>
<feature type="compositionally biased region" description="Polar residues" evidence="1">
    <location>
        <begin position="71"/>
        <end position="81"/>
    </location>
</feature>
<sequence length="463" mass="47447">MALAALVVAVTMVGCAGGPGAGGGSSGIPDEVMLSSDDLGGATISSGGPDGTHPLPPRPCASVTGPATPAASVTGQATPAASVTGPATPAASGPTTPAATGPSASPGSASDGPQPLAERTINATVGQYRIYEYVARYPAGLAQEAMDVLRDELSRCRRPAEGEDWKVLAEDDAGLLVLRSYSDGDATAAYYVGRAGEHLVAVLVIGTRMPNGDPTTASGLGSAALARAGGTRGTPVPPTTAAGPAVWSTYQAEVTGVRRGPDPRTLLIDVEMLAGHPECARNPRTDYYTEENGLIYANVVLDSARADARNGCLSKVPGVARLTSSTPIGNRVVVLNNEPWAPDGAGYRRCDPNLGCTPPADHCDSTWVLAAIKGMDVPRNSSRNVEACDGAWLVMTLNLNSTQCGAGGRPGCSAPPALYRYFMRFEEAGWRTILRTTAPGCADVLRVRADFPPALCRTLPAPG</sequence>
<feature type="compositionally biased region" description="Low complexity" evidence="1">
    <location>
        <begin position="84"/>
        <end position="113"/>
    </location>
</feature>
<comment type="caution">
    <text evidence="3">The sequence shown here is derived from an EMBL/GenBank/DDBJ whole genome shotgun (WGS) entry which is preliminary data.</text>
</comment>
<dbReference type="Proteomes" id="UP001596203">
    <property type="component" value="Unassembled WGS sequence"/>
</dbReference>
<proteinExistence type="predicted"/>
<dbReference type="EMBL" id="JBHSPR010000020">
    <property type="protein sequence ID" value="MFC6019427.1"/>
    <property type="molecule type" value="Genomic_DNA"/>
</dbReference>